<comment type="caution">
    <text evidence="1">The sequence shown here is derived from an EMBL/GenBank/DDBJ whole genome shotgun (WGS) entry which is preliminary data.</text>
</comment>
<gene>
    <name evidence="1" type="ORF">K1W69_24995</name>
</gene>
<organism evidence="1 2">
    <name type="scientific">Flavimaribacter sediminis</name>
    <dbReference type="NCBI Taxonomy" id="2865987"/>
    <lineage>
        <taxon>Bacteria</taxon>
        <taxon>Pseudomonadati</taxon>
        <taxon>Pseudomonadota</taxon>
        <taxon>Alphaproteobacteria</taxon>
        <taxon>Hyphomicrobiales</taxon>
        <taxon>Rhizobiaceae</taxon>
        <taxon>Flavimaribacter</taxon>
    </lineage>
</organism>
<name>A0AAE2ZPQ7_9HYPH</name>
<dbReference type="AlphaFoldDB" id="A0AAE2ZPQ7"/>
<evidence type="ECO:0000313" key="1">
    <source>
        <dbReference type="EMBL" id="MBW8640473.1"/>
    </source>
</evidence>
<reference evidence="1" key="1">
    <citation type="submission" date="2021-08" db="EMBL/GenBank/DDBJ databases">
        <title>Hoeflea bacterium WL0058 sp. nov., isolated from the sediment.</title>
        <authorList>
            <person name="Wang L."/>
            <person name="Zhang D."/>
        </authorList>
    </citation>
    <scope>NUCLEOTIDE SEQUENCE</scope>
    <source>
        <strain evidence="1">WL0058</strain>
    </source>
</reference>
<dbReference type="SUPFAM" id="SSF52540">
    <property type="entry name" value="P-loop containing nucleoside triphosphate hydrolases"/>
    <property type="match status" value="1"/>
</dbReference>
<dbReference type="Proteomes" id="UP001196509">
    <property type="component" value="Unassembled WGS sequence"/>
</dbReference>
<dbReference type="RefSeq" id="WP_220231191.1">
    <property type="nucleotide sequence ID" value="NZ_JAICBX010000006.1"/>
</dbReference>
<protein>
    <submittedName>
        <fullName evidence="1">Sulfotransferase</fullName>
    </submittedName>
</protein>
<dbReference type="EMBL" id="JAICBX010000006">
    <property type="protein sequence ID" value="MBW8640473.1"/>
    <property type="molecule type" value="Genomic_DNA"/>
</dbReference>
<proteinExistence type="predicted"/>
<dbReference type="Pfam" id="PF13469">
    <property type="entry name" value="Sulfotransfer_3"/>
    <property type="match status" value="1"/>
</dbReference>
<accession>A0AAE2ZPQ7</accession>
<dbReference type="Gene3D" id="3.40.50.300">
    <property type="entry name" value="P-loop containing nucleotide triphosphate hydrolases"/>
    <property type="match status" value="1"/>
</dbReference>
<keyword evidence="2" id="KW-1185">Reference proteome</keyword>
<evidence type="ECO:0000313" key="2">
    <source>
        <dbReference type="Proteomes" id="UP001196509"/>
    </source>
</evidence>
<sequence length="247" mass="28123">MIVFIIGAQRSGTTKVASYFREILGIPGHAESHIFRLMHHLEVGVSEIQRTIPRNAYSLNKVGADRLLRMSYHAYKSTYLDYLDWPQIAYDKTPGFEMVNACKQIAKFDETARFIHLTRSGIGNVESLLRKDEGRSFESACKTWSQVISAFDVVYPVIKDRTLSLTMEELAENPFNVHSQITSFLEGYGSDIDRSVVEDFFSTTSKSSKLNYVPRTEPSLGDTGWTEDEQTKFKEICGREMISAGYW</sequence>
<dbReference type="InterPro" id="IPR027417">
    <property type="entry name" value="P-loop_NTPase"/>
</dbReference>